<dbReference type="AlphaFoldDB" id="A0A1G9DI96"/>
<keyword evidence="1" id="KW-0812">Transmembrane</keyword>
<keyword evidence="3" id="KW-1185">Reference proteome</keyword>
<keyword evidence="1" id="KW-0472">Membrane</keyword>
<evidence type="ECO:0000313" key="2">
    <source>
        <dbReference type="EMBL" id="SDK63578.1"/>
    </source>
</evidence>
<evidence type="ECO:0000256" key="1">
    <source>
        <dbReference type="SAM" id="Phobius"/>
    </source>
</evidence>
<name>A0A1G9DI96_9FLAO</name>
<dbReference type="Proteomes" id="UP000199580">
    <property type="component" value="Unassembled WGS sequence"/>
</dbReference>
<feature type="transmembrane region" description="Helical" evidence="1">
    <location>
        <begin position="49"/>
        <end position="68"/>
    </location>
</feature>
<gene>
    <name evidence="2" type="ORF">SAMN04487935_3823</name>
</gene>
<feature type="transmembrane region" description="Helical" evidence="1">
    <location>
        <begin position="101"/>
        <end position="124"/>
    </location>
</feature>
<feature type="transmembrane region" description="Helical" evidence="1">
    <location>
        <begin position="193"/>
        <end position="211"/>
    </location>
</feature>
<protein>
    <submittedName>
        <fullName evidence="2">Uncharacterized protein</fullName>
    </submittedName>
</protein>
<dbReference type="EMBL" id="FNEZ01000012">
    <property type="protein sequence ID" value="SDK63578.1"/>
    <property type="molecule type" value="Genomic_DNA"/>
</dbReference>
<accession>A0A1G9DI96</accession>
<feature type="transmembrane region" description="Helical" evidence="1">
    <location>
        <begin position="136"/>
        <end position="160"/>
    </location>
</feature>
<dbReference type="STRING" id="1128970.SAMN04487935_3823"/>
<keyword evidence="1" id="KW-1133">Transmembrane helix</keyword>
<organism evidence="2 3">
    <name type="scientific">Flavobacterium noncentrifugens</name>
    <dbReference type="NCBI Taxonomy" id="1128970"/>
    <lineage>
        <taxon>Bacteria</taxon>
        <taxon>Pseudomonadati</taxon>
        <taxon>Bacteroidota</taxon>
        <taxon>Flavobacteriia</taxon>
        <taxon>Flavobacteriales</taxon>
        <taxon>Flavobacteriaceae</taxon>
        <taxon>Flavobacterium</taxon>
    </lineage>
</organism>
<proteinExistence type="predicted"/>
<reference evidence="2 3" key="1">
    <citation type="submission" date="2016-10" db="EMBL/GenBank/DDBJ databases">
        <authorList>
            <person name="de Groot N.N."/>
        </authorList>
    </citation>
    <scope>NUCLEOTIDE SEQUENCE [LARGE SCALE GENOMIC DNA]</scope>
    <source>
        <strain evidence="2 3">CGMCC 1.10076</strain>
    </source>
</reference>
<evidence type="ECO:0000313" key="3">
    <source>
        <dbReference type="Proteomes" id="UP000199580"/>
    </source>
</evidence>
<sequence length="227" mass="25698">MRSFLSPEIFISRRMFIFGRQNSARFHSQLREAAKRCATAENHIMKKTAILVILTISIVVLTSIFGVINNQISYSISPEFFTKSMFPRFGFVEYGLDTPRLTAAIIGIWSTWWLGLIIGLIYSIISLSKNNTKTIFSYLTNAILTTFIFVFASGILGFIFGKISLTNVIINRGFSGSQEQLKNFVTVGYIHDFEYGGAILAILFVTLKPFLKRPSHNSGFKQLRSFF</sequence>